<dbReference type="Proteomes" id="UP001256400">
    <property type="component" value="Chromosome"/>
</dbReference>
<dbReference type="InterPro" id="IPR029510">
    <property type="entry name" value="Ald_DH_CS_GLU"/>
</dbReference>
<feature type="active site" evidence="3">
    <location>
        <position position="246"/>
    </location>
</feature>
<evidence type="ECO:0000259" key="5">
    <source>
        <dbReference type="Pfam" id="PF00171"/>
    </source>
</evidence>
<dbReference type="PROSITE" id="PS00070">
    <property type="entry name" value="ALDEHYDE_DEHYDR_CYS"/>
    <property type="match status" value="1"/>
</dbReference>
<dbReference type="CDD" id="cd07106">
    <property type="entry name" value="ALDH_AldA-AAD23400"/>
    <property type="match status" value="1"/>
</dbReference>
<dbReference type="InterPro" id="IPR016161">
    <property type="entry name" value="Ald_DH/histidinol_DH"/>
</dbReference>
<protein>
    <submittedName>
        <fullName evidence="6">Aldehyde dehydrogenase family protein</fullName>
    </submittedName>
</protein>
<dbReference type="FunFam" id="3.40.605.10:FF:000007">
    <property type="entry name" value="NAD/NADP-dependent betaine aldehyde dehydrogenase"/>
    <property type="match status" value="1"/>
</dbReference>
<dbReference type="InterPro" id="IPR044086">
    <property type="entry name" value="LUC3-like"/>
</dbReference>
<keyword evidence="2 4" id="KW-0560">Oxidoreductase</keyword>
<dbReference type="InterPro" id="IPR016160">
    <property type="entry name" value="Ald_DH_CS_CYS"/>
</dbReference>
<dbReference type="InterPro" id="IPR016162">
    <property type="entry name" value="Ald_DH_N"/>
</dbReference>
<dbReference type="EMBL" id="CP134206">
    <property type="protein sequence ID" value="WND05924.1"/>
    <property type="molecule type" value="Genomic_DNA"/>
</dbReference>
<dbReference type="AlphaFoldDB" id="A0AB38YXD8"/>
<evidence type="ECO:0000256" key="1">
    <source>
        <dbReference type="ARBA" id="ARBA00009986"/>
    </source>
</evidence>
<dbReference type="PANTHER" id="PTHR11699">
    <property type="entry name" value="ALDEHYDE DEHYDROGENASE-RELATED"/>
    <property type="match status" value="1"/>
</dbReference>
<sequence length="474" mass="51832">MTEITMNTAMYYAGKAIEGQGPTFEVINPATESVIVKCKAATTAQVDDAVLAAKKAFEQWQYTSDEQIRLSLDRIAQDIKAERSVLAELITLEQGKPLFLAEMEVDMALYWLEVTNQFEVPVLQHTDPMGKQMSIFHRPLGVITSITPWNWPFMIAIWHLIPALKTKNCVINKPSEFTPLSTIKLIEIIQRHVPAGVCNLVLGAGEVGAALSQHPEIEKVVFTGSTAVGKKILSAATDQLKHVVLELGGNDAAIVLQDVDVAETAQKIFMSAFLNAGQTCACIKRLYVHESIFDQMVAALAQIADAQVLGNGRNTDTTLGPVQNRNQYLKVKNMIEDAVAQGAKIANQNLARVPEAGYFIAPLILTDVDEHSEIFAKEQFGPVLPVVSFRNIDEVIAQSNQSSYALGGSVWTQDMTQAHQIAAKMQTGTVWINSHADVSPFAEFGGWKQSGLGYAFGLDGLLLFTKKQAIQYAV</sequence>
<reference evidence="6" key="1">
    <citation type="submission" date="2023-09" db="EMBL/GenBank/DDBJ databases">
        <title>Acinetobacter soli.</title>
        <authorList>
            <person name="Kim B."/>
            <person name="Kim D."/>
            <person name="Park D."/>
        </authorList>
    </citation>
    <scope>NUCLEOTIDE SEQUENCE</scope>
    <source>
        <strain evidence="6">2023.05</strain>
    </source>
</reference>
<evidence type="ECO:0000313" key="6">
    <source>
        <dbReference type="EMBL" id="WND05924.1"/>
    </source>
</evidence>
<dbReference type="Pfam" id="PF00171">
    <property type="entry name" value="Aldedh"/>
    <property type="match status" value="1"/>
</dbReference>
<evidence type="ECO:0000256" key="2">
    <source>
        <dbReference type="ARBA" id="ARBA00023002"/>
    </source>
</evidence>
<dbReference type="GO" id="GO:0016620">
    <property type="term" value="F:oxidoreductase activity, acting on the aldehyde or oxo group of donors, NAD or NADP as acceptor"/>
    <property type="evidence" value="ECO:0007669"/>
    <property type="project" value="InterPro"/>
</dbReference>
<dbReference type="Gene3D" id="3.40.605.10">
    <property type="entry name" value="Aldehyde Dehydrogenase, Chain A, domain 1"/>
    <property type="match status" value="1"/>
</dbReference>
<gene>
    <name evidence="6" type="ORF">RHP80_01810</name>
</gene>
<dbReference type="SUPFAM" id="SSF53720">
    <property type="entry name" value="ALDH-like"/>
    <property type="match status" value="1"/>
</dbReference>
<feature type="domain" description="Aldehyde dehydrogenase" evidence="5">
    <location>
        <begin position="18"/>
        <end position="468"/>
    </location>
</feature>
<proteinExistence type="inferred from homology"/>
<evidence type="ECO:0000313" key="7">
    <source>
        <dbReference type="Proteomes" id="UP001256400"/>
    </source>
</evidence>
<dbReference type="InterPro" id="IPR015590">
    <property type="entry name" value="Aldehyde_DH_dom"/>
</dbReference>
<dbReference type="FunFam" id="3.40.309.10:FF:000009">
    <property type="entry name" value="Aldehyde dehydrogenase A"/>
    <property type="match status" value="1"/>
</dbReference>
<name>A0AB38YXD8_9GAMM</name>
<dbReference type="PROSITE" id="PS00687">
    <property type="entry name" value="ALDEHYDE_DEHYDR_GLU"/>
    <property type="match status" value="1"/>
</dbReference>
<comment type="similarity">
    <text evidence="1 4">Belongs to the aldehyde dehydrogenase family.</text>
</comment>
<dbReference type="InterPro" id="IPR016163">
    <property type="entry name" value="Ald_DH_C"/>
</dbReference>
<evidence type="ECO:0000256" key="3">
    <source>
        <dbReference type="PROSITE-ProRule" id="PRU10007"/>
    </source>
</evidence>
<organism evidence="6 7">
    <name type="scientific">Acinetobacter soli</name>
    <dbReference type="NCBI Taxonomy" id="487316"/>
    <lineage>
        <taxon>Bacteria</taxon>
        <taxon>Pseudomonadati</taxon>
        <taxon>Pseudomonadota</taxon>
        <taxon>Gammaproteobacteria</taxon>
        <taxon>Moraxellales</taxon>
        <taxon>Moraxellaceae</taxon>
        <taxon>Acinetobacter</taxon>
    </lineage>
</organism>
<dbReference type="RefSeq" id="WP_081402579.1">
    <property type="nucleotide sequence ID" value="NZ_BKFD01000017.1"/>
</dbReference>
<dbReference type="Gene3D" id="3.40.309.10">
    <property type="entry name" value="Aldehyde Dehydrogenase, Chain A, domain 2"/>
    <property type="match status" value="1"/>
</dbReference>
<accession>A0AB38YXD8</accession>
<evidence type="ECO:0000256" key="4">
    <source>
        <dbReference type="RuleBase" id="RU003345"/>
    </source>
</evidence>